<dbReference type="Proteomes" id="UP001189429">
    <property type="component" value="Unassembled WGS sequence"/>
</dbReference>
<name>A0ABN9PDT0_9DINO</name>
<sequence>ASEGRRRLYPPGADAPKEKAVKFAGLVSECLSQGLVVELRPVGAAATRHSLRALCAGSAAAEFQVSWEAADAAAGPGDARGAGAGTQGVVRLEAQRGGAWAEEARRDTAQGFFVGTETQVVQLAKKVSMELRKGQQVALNAYLDADIAISILLKSPRAGGAGSGAARCR</sequence>
<keyword evidence="2" id="KW-1185">Reference proteome</keyword>
<comment type="caution">
    <text evidence="1">The sequence shown here is derived from an EMBL/GenBank/DDBJ whole genome shotgun (WGS) entry which is preliminary data.</text>
</comment>
<proteinExistence type="predicted"/>
<protein>
    <submittedName>
        <fullName evidence="1">Uncharacterized protein</fullName>
    </submittedName>
</protein>
<feature type="non-terminal residue" evidence="1">
    <location>
        <position position="1"/>
    </location>
</feature>
<reference evidence="1" key="1">
    <citation type="submission" date="2023-10" db="EMBL/GenBank/DDBJ databases">
        <authorList>
            <person name="Chen Y."/>
            <person name="Shah S."/>
            <person name="Dougan E. K."/>
            <person name="Thang M."/>
            <person name="Chan C."/>
        </authorList>
    </citation>
    <scope>NUCLEOTIDE SEQUENCE [LARGE SCALE GENOMIC DNA]</scope>
</reference>
<organism evidence="1 2">
    <name type="scientific">Prorocentrum cordatum</name>
    <dbReference type="NCBI Taxonomy" id="2364126"/>
    <lineage>
        <taxon>Eukaryota</taxon>
        <taxon>Sar</taxon>
        <taxon>Alveolata</taxon>
        <taxon>Dinophyceae</taxon>
        <taxon>Prorocentrales</taxon>
        <taxon>Prorocentraceae</taxon>
        <taxon>Prorocentrum</taxon>
    </lineage>
</organism>
<evidence type="ECO:0000313" key="1">
    <source>
        <dbReference type="EMBL" id="CAK0790501.1"/>
    </source>
</evidence>
<accession>A0ABN9PDT0</accession>
<dbReference type="EMBL" id="CAUYUJ010000436">
    <property type="protein sequence ID" value="CAK0790501.1"/>
    <property type="molecule type" value="Genomic_DNA"/>
</dbReference>
<evidence type="ECO:0000313" key="2">
    <source>
        <dbReference type="Proteomes" id="UP001189429"/>
    </source>
</evidence>
<gene>
    <name evidence="1" type="ORF">PCOR1329_LOCUS1760</name>
</gene>